<organism evidence="2 3">
    <name type="scientific">Mycolicibacterium pulveris</name>
    <name type="common">Mycobacterium pulveris</name>
    <dbReference type="NCBI Taxonomy" id="36813"/>
    <lineage>
        <taxon>Bacteria</taxon>
        <taxon>Bacillati</taxon>
        <taxon>Actinomycetota</taxon>
        <taxon>Actinomycetes</taxon>
        <taxon>Mycobacteriales</taxon>
        <taxon>Mycobacteriaceae</taxon>
        <taxon>Mycolicibacterium</taxon>
    </lineage>
</organism>
<keyword evidence="3" id="KW-1185">Reference proteome</keyword>
<name>A0A7I7UKN9_MYCPV</name>
<accession>A0A7I7UKN9</accession>
<reference evidence="2 3" key="1">
    <citation type="journal article" date="2019" name="Emerg. Microbes Infect.">
        <title>Comprehensive subspecies identification of 175 nontuberculous mycobacteria species based on 7547 genomic profiles.</title>
        <authorList>
            <person name="Matsumoto Y."/>
            <person name="Kinjo T."/>
            <person name="Motooka D."/>
            <person name="Nabeya D."/>
            <person name="Jung N."/>
            <person name="Uechi K."/>
            <person name="Horii T."/>
            <person name="Iida T."/>
            <person name="Fujita J."/>
            <person name="Nakamura S."/>
        </authorList>
    </citation>
    <scope>NUCLEOTIDE SEQUENCE [LARGE SCALE GENOMIC DNA]</scope>
    <source>
        <strain evidence="2 3">JCM 6370</strain>
    </source>
</reference>
<protein>
    <submittedName>
        <fullName evidence="2">Uncharacterized protein</fullName>
    </submittedName>
</protein>
<gene>
    <name evidence="2" type="ORF">MPUL_31820</name>
</gene>
<evidence type="ECO:0000256" key="1">
    <source>
        <dbReference type="SAM" id="MobiDB-lite"/>
    </source>
</evidence>
<dbReference type="AlphaFoldDB" id="A0A7I7UKN9"/>
<evidence type="ECO:0000313" key="3">
    <source>
        <dbReference type="Proteomes" id="UP000467252"/>
    </source>
</evidence>
<dbReference type="Proteomes" id="UP000467252">
    <property type="component" value="Chromosome"/>
</dbReference>
<proteinExistence type="predicted"/>
<feature type="region of interest" description="Disordered" evidence="1">
    <location>
        <begin position="1"/>
        <end position="23"/>
    </location>
</feature>
<evidence type="ECO:0000313" key="2">
    <source>
        <dbReference type="EMBL" id="BBY82024.1"/>
    </source>
</evidence>
<dbReference type="RefSeq" id="WP_163901801.1">
    <property type="nucleotide sequence ID" value="NZ_AP022599.1"/>
</dbReference>
<sequence>MTATVDSTNHDVPPPPHARNVGDWGTDGLRLYSGPYLGPPGVPAVISVWGVQRRDGSIERGLIVVDGLEDPLTPREAVAAAIAVREADPAELEALEGAPPMPTDAFADCLIFAAQVACPLCDDDGRVQTGEESASCFHGFPH</sequence>
<dbReference type="EMBL" id="AP022599">
    <property type="protein sequence ID" value="BBY82024.1"/>
    <property type="molecule type" value="Genomic_DNA"/>
</dbReference>